<dbReference type="Proteomes" id="UP001044222">
    <property type="component" value="Chromosome 16"/>
</dbReference>
<proteinExistence type="inferred from homology"/>
<dbReference type="GO" id="GO:0005634">
    <property type="term" value="C:nucleus"/>
    <property type="evidence" value="ECO:0007669"/>
    <property type="project" value="UniProtKB-SubCell"/>
</dbReference>
<keyword evidence="5" id="KW-0158">Chromosome</keyword>
<evidence type="ECO:0000256" key="6">
    <source>
        <dbReference type="ARBA" id="ARBA00023242"/>
    </source>
</evidence>
<evidence type="ECO:0000256" key="2">
    <source>
        <dbReference type="ARBA" id="ARBA00004584"/>
    </source>
</evidence>
<reference evidence="10" key="1">
    <citation type="submission" date="2021-01" db="EMBL/GenBank/DDBJ databases">
        <title>A chromosome-scale assembly of European eel, Anguilla anguilla.</title>
        <authorList>
            <person name="Henkel C."/>
            <person name="Jong-Raadsen S.A."/>
            <person name="Dufour S."/>
            <person name="Weltzien F.-A."/>
            <person name="Palstra A.P."/>
            <person name="Pelster B."/>
            <person name="Spaink H.P."/>
            <person name="Van Den Thillart G.E."/>
            <person name="Jansen H."/>
            <person name="Zahm M."/>
            <person name="Klopp C."/>
            <person name="Cedric C."/>
            <person name="Louis A."/>
            <person name="Berthelot C."/>
            <person name="Parey E."/>
            <person name="Roest Crollius H."/>
            <person name="Montfort J."/>
            <person name="Robinson-Rechavi M."/>
            <person name="Bucao C."/>
            <person name="Bouchez O."/>
            <person name="Gislard M."/>
            <person name="Lluch J."/>
            <person name="Milhes M."/>
            <person name="Lampietro C."/>
            <person name="Lopez Roques C."/>
            <person name="Donnadieu C."/>
            <person name="Braasch I."/>
            <person name="Desvignes T."/>
            <person name="Postlethwait J."/>
            <person name="Bobe J."/>
            <person name="Guiguen Y."/>
            <person name="Dirks R."/>
        </authorList>
    </citation>
    <scope>NUCLEOTIDE SEQUENCE</scope>
    <source>
        <strain evidence="10">Tag_6206</strain>
        <tissue evidence="10">Liver</tissue>
    </source>
</reference>
<comment type="subcellular location">
    <subcellularLocation>
        <location evidence="2">Chromosome</location>
        <location evidence="2">Centromere</location>
    </subcellularLocation>
    <subcellularLocation>
        <location evidence="1">Nucleus</location>
    </subcellularLocation>
</comment>
<protein>
    <recommendedName>
        <fullName evidence="4">Centromere protein Q</fullName>
    </recommendedName>
</protein>
<keyword evidence="6" id="KW-0539">Nucleus</keyword>
<comment type="similarity">
    <text evidence="3">Belongs to the CENP-Q/OKP1 family.</text>
</comment>
<evidence type="ECO:0000256" key="5">
    <source>
        <dbReference type="ARBA" id="ARBA00022454"/>
    </source>
</evidence>
<feature type="coiled-coil region" evidence="8">
    <location>
        <begin position="147"/>
        <end position="188"/>
    </location>
</feature>
<evidence type="ECO:0000256" key="4">
    <source>
        <dbReference type="ARBA" id="ARBA00016397"/>
    </source>
</evidence>
<dbReference type="PANTHER" id="PTHR31345:SF3">
    <property type="entry name" value="CENTROMERE PROTEIN Q"/>
    <property type="match status" value="1"/>
</dbReference>
<dbReference type="PANTHER" id="PTHR31345">
    <property type="entry name" value="CENTROMERE PROTEIN Q"/>
    <property type="match status" value="1"/>
</dbReference>
<sequence length="275" mass="30595">MKPSRGSKRASTRGPAAGSRKQGPKRPAQDGGPSKKKSETQKQPRKKRVENDAARKVKGREKWTLLPKISITALKNILDLSILPVLTMRRKDKDESQRHLNQLKDRFLASCAQLKVPPRPRKQGDMLQVSRLYLAERKKKAVGQRSLKALEDEVSAVVGALEEIEVKMDSLEQETRTLRGKLEDEEESAQEILQLSEQGVLNLPALPPQVTRELPLQERMLKDPEVAARLATALHSSAELRDMKAFLELAHGQADQLLLKTRGASPSAEDSSIGT</sequence>
<comment type="caution">
    <text evidence="10">The sequence shown here is derived from an EMBL/GenBank/DDBJ whole genome shotgun (WGS) entry which is preliminary data.</text>
</comment>
<feature type="compositionally biased region" description="Basic residues" evidence="9">
    <location>
        <begin position="1"/>
        <end position="11"/>
    </location>
</feature>
<feature type="compositionally biased region" description="Basic and acidic residues" evidence="9">
    <location>
        <begin position="49"/>
        <end position="59"/>
    </location>
</feature>
<evidence type="ECO:0000256" key="9">
    <source>
        <dbReference type="SAM" id="MobiDB-lite"/>
    </source>
</evidence>
<evidence type="ECO:0000256" key="1">
    <source>
        <dbReference type="ARBA" id="ARBA00004123"/>
    </source>
</evidence>
<dbReference type="InterPro" id="IPR025212">
    <property type="entry name" value="CAD_CENP-Q"/>
</dbReference>
<evidence type="ECO:0000256" key="3">
    <source>
        <dbReference type="ARBA" id="ARBA00008191"/>
    </source>
</evidence>
<gene>
    <name evidence="10" type="ORF">ANANG_G00275840</name>
</gene>
<evidence type="ECO:0000313" key="11">
    <source>
        <dbReference type="Proteomes" id="UP001044222"/>
    </source>
</evidence>
<dbReference type="EMBL" id="JAFIRN010000016">
    <property type="protein sequence ID" value="KAG5833428.1"/>
    <property type="molecule type" value="Genomic_DNA"/>
</dbReference>
<evidence type="ECO:0000313" key="10">
    <source>
        <dbReference type="EMBL" id="KAG5833428.1"/>
    </source>
</evidence>
<feature type="region of interest" description="Disordered" evidence="9">
    <location>
        <begin position="1"/>
        <end position="59"/>
    </location>
</feature>
<dbReference type="AlphaFoldDB" id="A0A9D3RK90"/>
<dbReference type="Pfam" id="PF13094">
    <property type="entry name" value="CENP-Q"/>
    <property type="match status" value="1"/>
</dbReference>
<keyword evidence="8" id="KW-0175">Coiled coil</keyword>
<dbReference type="GO" id="GO:0000775">
    <property type="term" value="C:chromosome, centromeric region"/>
    <property type="evidence" value="ECO:0007669"/>
    <property type="project" value="UniProtKB-SubCell"/>
</dbReference>
<organism evidence="10 11">
    <name type="scientific">Anguilla anguilla</name>
    <name type="common">European freshwater eel</name>
    <name type="synonym">Muraena anguilla</name>
    <dbReference type="NCBI Taxonomy" id="7936"/>
    <lineage>
        <taxon>Eukaryota</taxon>
        <taxon>Metazoa</taxon>
        <taxon>Chordata</taxon>
        <taxon>Craniata</taxon>
        <taxon>Vertebrata</taxon>
        <taxon>Euteleostomi</taxon>
        <taxon>Actinopterygii</taxon>
        <taxon>Neopterygii</taxon>
        <taxon>Teleostei</taxon>
        <taxon>Anguilliformes</taxon>
        <taxon>Anguillidae</taxon>
        <taxon>Anguilla</taxon>
    </lineage>
</organism>
<keyword evidence="11" id="KW-1185">Reference proteome</keyword>
<evidence type="ECO:0000256" key="8">
    <source>
        <dbReference type="SAM" id="Coils"/>
    </source>
</evidence>
<evidence type="ECO:0000256" key="7">
    <source>
        <dbReference type="ARBA" id="ARBA00023328"/>
    </source>
</evidence>
<keyword evidence="7" id="KW-0137">Centromere</keyword>
<accession>A0A9D3RK90</accession>
<name>A0A9D3RK90_ANGAN</name>